<accession>A0A3B0X5W2</accession>
<evidence type="ECO:0000256" key="2">
    <source>
        <dbReference type="ARBA" id="ARBA00022475"/>
    </source>
</evidence>
<keyword evidence="7 8" id="KW-0472">Membrane</keyword>
<dbReference type="EMBL" id="UOFG01000208">
    <property type="protein sequence ID" value="VAW63705.1"/>
    <property type="molecule type" value="Genomic_DNA"/>
</dbReference>
<dbReference type="GO" id="GO:0010041">
    <property type="term" value="P:response to iron(III) ion"/>
    <property type="evidence" value="ECO:0007669"/>
    <property type="project" value="TreeGrafter"/>
</dbReference>
<keyword evidence="4 10" id="KW-0808">Transferase</keyword>
<organism evidence="10">
    <name type="scientific">hydrothermal vent metagenome</name>
    <dbReference type="NCBI Taxonomy" id="652676"/>
    <lineage>
        <taxon>unclassified sequences</taxon>
        <taxon>metagenomes</taxon>
        <taxon>ecological metagenomes</taxon>
    </lineage>
</organism>
<dbReference type="GO" id="GO:0006493">
    <property type="term" value="P:protein O-linked glycosylation"/>
    <property type="evidence" value="ECO:0007669"/>
    <property type="project" value="InterPro"/>
</dbReference>
<evidence type="ECO:0000313" key="10">
    <source>
        <dbReference type="EMBL" id="VAW63705.1"/>
    </source>
</evidence>
<feature type="transmembrane region" description="Helical" evidence="8">
    <location>
        <begin position="165"/>
        <end position="198"/>
    </location>
</feature>
<dbReference type="GO" id="GO:0005886">
    <property type="term" value="C:plasma membrane"/>
    <property type="evidence" value="ECO:0007669"/>
    <property type="project" value="UniProtKB-SubCell"/>
</dbReference>
<feature type="transmembrane region" description="Helical" evidence="8">
    <location>
        <begin position="307"/>
        <end position="326"/>
    </location>
</feature>
<gene>
    <name evidence="10" type="ORF">MNBD_GAMMA11-1494</name>
</gene>
<keyword evidence="2" id="KW-1003">Cell membrane</keyword>
<feature type="transmembrane region" description="Helical" evidence="8">
    <location>
        <begin position="372"/>
        <end position="390"/>
    </location>
</feature>
<feature type="transmembrane region" description="Helical" evidence="8">
    <location>
        <begin position="143"/>
        <end position="159"/>
    </location>
</feature>
<dbReference type="GO" id="GO:0008610">
    <property type="term" value="P:lipid biosynthetic process"/>
    <property type="evidence" value="ECO:0007669"/>
    <property type="project" value="UniProtKB-ARBA"/>
</dbReference>
<reference evidence="10" key="1">
    <citation type="submission" date="2018-06" db="EMBL/GenBank/DDBJ databases">
        <authorList>
            <person name="Zhirakovskaya E."/>
        </authorList>
    </citation>
    <scope>NUCLEOTIDE SEQUENCE</scope>
</reference>
<evidence type="ECO:0000256" key="1">
    <source>
        <dbReference type="ARBA" id="ARBA00004651"/>
    </source>
</evidence>
<feature type="transmembrane region" description="Helical" evidence="8">
    <location>
        <begin position="272"/>
        <end position="295"/>
    </location>
</feature>
<dbReference type="InterPro" id="IPR003342">
    <property type="entry name" value="ArnT-like_N"/>
</dbReference>
<name>A0A3B0X5W2_9ZZZZ</name>
<feature type="transmembrane region" description="Helical" evidence="8">
    <location>
        <begin position="95"/>
        <end position="113"/>
    </location>
</feature>
<evidence type="ECO:0000256" key="4">
    <source>
        <dbReference type="ARBA" id="ARBA00022679"/>
    </source>
</evidence>
<protein>
    <submittedName>
        <fullName evidence="10">Polymyxin resistance protein ArnT, undecaprenyl phosphate-alpha-L-Ara4N transferase Melittin resistance protein PqaB</fullName>
    </submittedName>
</protein>
<feature type="transmembrane region" description="Helical" evidence="8">
    <location>
        <begin position="332"/>
        <end position="351"/>
    </location>
</feature>
<dbReference type="Pfam" id="PF02366">
    <property type="entry name" value="PMT"/>
    <property type="match status" value="1"/>
</dbReference>
<keyword evidence="3" id="KW-0328">Glycosyltransferase</keyword>
<dbReference type="PANTHER" id="PTHR33908:SF3">
    <property type="entry name" value="UNDECAPRENYL PHOSPHATE-ALPHA-4-AMINO-4-DEOXY-L-ARABINOSE ARABINOSYL TRANSFERASE"/>
    <property type="match status" value="1"/>
</dbReference>
<evidence type="ECO:0000256" key="7">
    <source>
        <dbReference type="ARBA" id="ARBA00023136"/>
    </source>
</evidence>
<proteinExistence type="predicted"/>
<dbReference type="GO" id="GO:0000030">
    <property type="term" value="F:mannosyltransferase activity"/>
    <property type="evidence" value="ECO:0007669"/>
    <property type="project" value="InterPro"/>
</dbReference>
<evidence type="ECO:0000256" key="6">
    <source>
        <dbReference type="ARBA" id="ARBA00022989"/>
    </source>
</evidence>
<keyword evidence="6 8" id="KW-1133">Transmembrane helix</keyword>
<feature type="transmembrane region" description="Helical" evidence="8">
    <location>
        <begin position="210"/>
        <end position="228"/>
    </location>
</feature>
<comment type="subcellular location">
    <subcellularLocation>
        <location evidence="1">Cell membrane</location>
        <topology evidence="1">Multi-pass membrane protein</topology>
    </subcellularLocation>
</comment>
<evidence type="ECO:0000256" key="3">
    <source>
        <dbReference type="ARBA" id="ARBA00022676"/>
    </source>
</evidence>
<feature type="transmembrane region" description="Helical" evidence="8">
    <location>
        <begin position="12"/>
        <end position="33"/>
    </location>
</feature>
<dbReference type="InterPro" id="IPR050297">
    <property type="entry name" value="LipidA_mod_glycosyltrf_83"/>
</dbReference>
<evidence type="ECO:0000259" key="9">
    <source>
        <dbReference type="Pfam" id="PF02366"/>
    </source>
</evidence>
<dbReference type="AlphaFoldDB" id="A0A3B0X5W2"/>
<feature type="transmembrane region" description="Helical" evidence="8">
    <location>
        <begin position="119"/>
        <end position="138"/>
    </location>
</feature>
<keyword evidence="5 8" id="KW-0812">Transmembrane</keyword>
<feature type="domain" description="ArnT-like N-terminal" evidence="9">
    <location>
        <begin position="20"/>
        <end position="241"/>
    </location>
</feature>
<evidence type="ECO:0000256" key="8">
    <source>
        <dbReference type="SAM" id="Phobius"/>
    </source>
</evidence>
<evidence type="ECO:0000256" key="5">
    <source>
        <dbReference type="ARBA" id="ARBA00022692"/>
    </source>
</evidence>
<dbReference type="GO" id="GO:0016763">
    <property type="term" value="F:pentosyltransferase activity"/>
    <property type="evidence" value="ECO:0007669"/>
    <property type="project" value="TreeGrafter"/>
</dbReference>
<dbReference type="PANTHER" id="PTHR33908">
    <property type="entry name" value="MANNOSYLTRANSFERASE YKCB-RELATED"/>
    <property type="match status" value="1"/>
</dbReference>
<sequence>MTETMRSLIRNPCAWVVFIALLIRFSTIGYYPLADTTEARYSEMARIMVETGNWLTPQFNYNVPFWGKPPLSIWVVAISFKVFGINEFAARLPSIFIAICTLFITFHIAVQQYGKKTAWIAVTFLSTNLLFFILSGAVLMDPIMTLGITLSMVSFWLAMKQRGRYWGYLFFAGLSIGLMSKGPVAVVLTGLPVFLWLLLTGNWRFLWQRIPLLSGSALMIALSVPWYLMAEQATPGFLEYFFIGEHWKRFTEPGWSGDLYGSAHTRKAGTIWLNWLVVAFPMSLIMIAALFNVGWRKKMSCISVLRESWVLYLVLWAMTPMVFFTFSGNILATYVLPGIPAAALLVAGFWLPANKIAQGEERQGRKTISSTAIAGLLIPLIYLWMILIYIPPVADKYSEKYLVEKYQQLNTEQSRLVYLNERPFSARFYSHGNAELLENQNDMQAIIDNSASVFFAIPVDIEKTLDSTLKSCLDTVQQFKEYTLFRADQQKCKH</sequence>